<keyword evidence="1" id="KW-0812">Transmembrane</keyword>
<keyword evidence="1" id="KW-0472">Membrane</keyword>
<dbReference type="Proteomes" id="UP000596661">
    <property type="component" value="Chromosome 5"/>
</dbReference>
<organism evidence="2 3">
    <name type="scientific">Cannabis sativa</name>
    <name type="common">Hemp</name>
    <name type="synonym">Marijuana</name>
    <dbReference type="NCBI Taxonomy" id="3483"/>
    <lineage>
        <taxon>Eukaryota</taxon>
        <taxon>Viridiplantae</taxon>
        <taxon>Streptophyta</taxon>
        <taxon>Embryophyta</taxon>
        <taxon>Tracheophyta</taxon>
        <taxon>Spermatophyta</taxon>
        <taxon>Magnoliopsida</taxon>
        <taxon>eudicotyledons</taxon>
        <taxon>Gunneridae</taxon>
        <taxon>Pentapetalae</taxon>
        <taxon>rosids</taxon>
        <taxon>fabids</taxon>
        <taxon>Rosales</taxon>
        <taxon>Cannabaceae</taxon>
        <taxon>Cannabis</taxon>
    </lineage>
</organism>
<dbReference type="Gramene" id="novel_model_4011_5bd9a17a">
    <property type="protein sequence ID" value="cds.novel_model_4011_5bd9a17a"/>
    <property type="gene ID" value="novel_gene_2169_5bd9a17a"/>
</dbReference>
<dbReference type="EnsemblPlants" id="novel_model_4011_5bd9a17a">
    <property type="protein sequence ID" value="cds.novel_model_4011_5bd9a17a"/>
    <property type="gene ID" value="novel_gene_2169_5bd9a17a"/>
</dbReference>
<name>A0A803R1M9_CANSA</name>
<accession>A0A803R1M9</accession>
<evidence type="ECO:0000256" key="1">
    <source>
        <dbReference type="SAM" id="Phobius"/>
    </source>
</evidence>
<evidence type="ECO:0000313" key="3">
    <source>
        <dbReference type="Proteomes" id="UP000596661"/>
    </source>
</evidence>
<proteinExistence type="predicted"/>
<keyword evidence="1" id="KW-1133">Transmembrane helix</keyword>
<reference evidence="2" key="2">
    <citation type="submission" date="2021-03" db="UniProtKB">
        <authorList>
            <consortium name="EnsemblPlants"/>
        </authorList>
    </citation>
    <scope>IDENTIFICATION</scope>
</reference>
<reference evidence="2" key="1">
    <citation type="submission" date="2018-11" db="EMBL/GenBank/DDBJ databases">
        <authorList>
            <person name="Grassa J C."/>
        </authorList>
    </citation>
    <scope>NUCLEOTIDE SEQUENCE [LARGE SCALE GENOMIC DNA]</scope>
</reference>
<sequence>MSLGITGDGHTKVVTIPSSDMLHLKIIVWLSFCLSFIRTFFILKAKKELIKGETVLESHVMSQKEGSWATILYILSKRLSTPSSVFGGKKLE</sequence>
<evidence type="ECO:0000313" key="2">
    <source>
        <dbReference type="EnsemblPlants" id="cds.novel_model_4011_5bd9a17a"/>
    </source>
</evidence>
<dbReference type="EMBL" id="UZAU01000409">
    <property type="status" value="NOT_ANNOTATED_CDS"/>
    <property type="molecule type" value="Genomic_DNA"/>
</dbReference>
<feature type="transmembrane region" description="Helical" evidence="1">
    <location>
        <begin position="26"/>
        <end position="43"/>
    </location>
</feature>
<dbReference type="AlphaFoldDB" id="A0A803R1M9"/>
<protein>
    <submittedName>
        <fullName evidence="2">Uncharacterized protein</fullName>
    </submittedName>
</protein>
<keyword evidence="3" id="KW-1185">Reference proteome</keyword>